<dbReference type="InterPro" id="IPR031165">
    <property type="entry name" value="GNAT_YJDJ"/>
</dbReference>
<dbReference type="EMBL" id="DXAK01000031">
    <property type="protein sequence ID" value="HJA06722.1"/>
    <property type="molecule type" value="Genomic_DNA"/>
</dbReference>
<evidence type="ECO:0000313" key="3">
    <source>
        <dbReference type="Proteomes" id="UP000824223"/>
    </source>
</evidence>
<comment type="caution">
    <text evidence="2">The sequence shown here is derived from an EMBL/GenBank/DDBJ whole genome shotgun (WGS) entry which is preliminary data.</text>
</comment>
<proteinExistence type="predicted"/>
<reference evidence="2" key="2">
    <citation type="submission" date="2021-04" db="EMBL/GenBank/DDBJ databases">
        <authorList>
            <person name="Gilroy R."/>
        </authorList>
    </citation>
    <scope>NUCLEOTIDE SEQUENCE</scope>
    <source>
        <strain evidence="2">ChiSjej2B20-11307</strain>
    </source>
</reference>
<dbReference type="CDD" id="cd04301">
    <property type="entry name" value="NAT_SF"/>
    <property type="match status" value="1"/>
</dbReference>
<dbReference type="InterPro" id="IPR045057">
    <property type="entry name" value="Gcn5-rel_NAT"/>
</dbReference>
<dbReference type="PANTHER" id="PTHR31435">
    <property type="entry name" value="PROTEIN NATD1"/>
    <property type="match status" value="1"/>
</dbReference>
<feature type="domain" description="N-acetyltransferase" evidence="1">
    <location>
        <begin position="33"/>
        <end position="121"/>
    </location>
</feature>
<evidence type="ECO:0000259" key="1">
    <source>
        <dbReference type="PROSITE" id="PS51729"/>
    </source>
</evidence>
<dbReference type="PANTHER" id="PTHR31435:SF10">
    <property type="entry name" value="BSR4717 PROTEIN"/>
    <property type="match status" value="1"/>
</dbReference>
<reference evidence="2" key="1">
    <citation type="journal article" date="2021" name="PeerJ">
        <title>Extensive microbial diversity within the chicken gut microbiome revealed by metagenomics and culture.</title>
        <authorList>
            <person name="Gilroy R."/>
            <person name="Ravi A."/>
            <person name="Getino M."/>
            <person name="Pursley I."/>
            <person name="Horton D.L."/>
            <person name="Alikhan N.F."/>
            <person name="Baker D."/>
            <person name="Gharbi K."/>
            <person name="Hall N."/>
            <person name="Watson M."/>
            <person name="Adriaenssens E.M."/>
            <person name="Foster-Nyarko E."/>
            <person name="Jarju S."/>
            <person name="Secka A."/>
            <person name="Antonio M."/>
            <person name="Oren A."/>
            <person name="Chaudhuri R.R."/>
            <person name="La Ragione R."/>
            <person name="Hildebrand F."/>
            <person name="Pallen M.J."/>
        </authorList>
    </citation>
    <scope>NUCLEOTIDE SEQUENCE</scope>
    <source>
        <strain evidence="2">ChiSjej2B20-11307</strain>
    </source>
</reference>
<gene>
    <name evidence="2" type="ORF">H9798_06190</name>
</gene>
<dbReference type="InterPro" id="IPR016181">
    <property type="entry name" value="Acyl_CoA_acyltransferase"/>
</dbReference>
<sequence>MHILSIAYFLCSCKIDDIETRYIHREERIYKMDFKHNENQIALYSKEGTLLAEITFPNLDDNTVDVNYTFVDSSLREQGIAGKLMQELVKDLQARGLKAVPTCSYAQGWFEKHSEYAHLIKYNK</sequence>
<organism evidence="2 3">
    <name type="scientific">Candidatus Mediterraneibacter pullicola</name>
    <dbReference type="NCBI Taxonomy" id="2838682"/>
    <lineage>
        <taxon>Bacteria</taxon>
        <taxon>Bacillati</taxon>
        <taxon>Bacillota</taxon>
        <taxon>Clostridia</taxon>
        <taxon>Lachnospirales</taxon>
        <taxon>Lachnospiraceae</taxon>
        <taxon>Mediterraneibacter</taxon>
    </lineage>
</organism>
<evidence type="ECO:0000313" key="2">
    <source>
        <dbReference type="EMBL" id="HJA06722.1"/>
    </source>
</evidence>
<dbReference type="Gene3D" id="3.40.630.30">
    <property type="match status" value="1"/>
</dbReference>
<accession>A0A9D2KKE7</accession>
<dbReference type="AlphaFoldDB" id="A0A9D2KKE7"/>
<protein>
    <submittedName>
        <fullName evidence="2">N-acetyltransferase</fullName>
    </submittedName>
</protein>
<dbReference type="Pfam" id="PF14542">
    <property type="entry name" value="Acetyltransf_CG"/>
    <property type="match status" value="1"/>
</dbReference>
<dbReference type="Proteomes" id="UP000824223">
    <property type="component" value="Unassembled WGS sequence"/>
</dbReference>
<dbReference type="PROSITE" id="PS51729">
    <property type="entry name" value="GNAT_YJDJ"/>
    <property type="match status" value="1"/>
</dbReference>
<dbReference type="SUPFAM" id="SSF55729">
    <property type="entry name" value="Acyl-CoA N-acyltransferases (Nat)"/>
    <property type="match status" value="1"/>
</dbReference>
<name>A0A9D2KKE7_9FIRM</name>